<dbReference type="AlphaFoldDB" id="A0A2P4NZA2"/>
<reference evidence="1 2" key="2">
    <citation type="journal article" date="2018" name="New Phytol.">
        <title>High intraspecific genome diversity in the model arbuscular mycorrhizal symbiont Rhizophagus irregularis.</title>
        <authorList>
            <person name="Chen E.C.H."/>
            <person name="Morin E."/>
            <person name="Beaudet D."/>
            <person name="Noel J."/>
            <person name="Yildirir G."/>
            <person name="Ndikumana S."/>
            <person name="Charron P."/>
            <person name="St-Onge C."/>
            <person name="Giorgi J."/>
            <person name="Kruger M."/>
            <person name="Marton T."/>
            <person name="Ropars J."/>
            <person name="Grigoriev I.V."/>
            <person name="Hainaut M."/>
            <person name="Henrissat B."/>
            <person name="Roux C."/>
            <person name="Martin F."/>
            <person name="Corradi N."/>
        </authorList>
    </citation>
    <scope>NUCLEOTIDE SEQUENCE [LARGE SCALE GENOMIC DNA]</scope>
    <source>
        <strain evidence="1 2">DAOM 197198</strain>
    </source>
</reference>
<dbReference type="Proteomes" id="UP000018888">
    <property type="component" value="Unassembled WGS sequence"/>
</dbReference>
<evidence type="ECO:0000313" key="2">
    <source>
        <dbReference type="Proteomes" id="UP000018888"/>
    </source>
</evidence>
<comment type="caution">
    <text evidence="1">The sequence shown here is derived from an EMBL/GenBank/DDBJ whole genome shotgun (WGS) entry which is preliminary data.</text>
</comment>
<evidence type="ECO:0000313" key="1">
    <source>
        <dbReference type="EMBL" id="POG58460.1"/>
    </source>
</evidence>
<name>A0A2P4NZA2_RHIID</name>
<gene>
    <name evidence="1" type="ORF">GLOIN_2v1730618</name>
</gene>
<proteinExistence type="predicted"/>
<keyword evidence="2" id="KW-1185">Reference proteome</keyword>
<protein>
    <submittedName>
        <fullName evidence="1">Uncharacterized protein</fullName>
    </submittedName>
</protein>
<organism evidence="1 2">
    <name type="scientific">Rhizophagus irregularis (strain DAOM 181602 / DAOM 197198 / MUCL 43194)</name>
    <name type="common">Arbuscular mycorrhizal fungus</name>
    <name type="synonym">Glomus intraradices</name>
    <dbReference type="NCBI Taxonomy" id="747089"/>
    <lineage>
        <taxon>Eukaryota</taxon>
        <taxon>Fungi</taxon>
        <taxon>Fungi incertae sedis</taxon>
        <taxon>Mucoromycota</taxon>
        <taxon>Glomeromycotina</taxon>
        <taxon>Glomeromycetes</taxon>
        <taxon>Glomerales</taxon>
        <taxon>Glomeraceae</taxon>
        <taxon>Rhizophagus</taxon>
    </lineage>
</organism>
<reference evidence="1 2" key="1">
    <citation type="journal article" date="2013" name="Proc. Natl. Acad. Sci. U.S.A.">
        <title>Genome of an arbuscular mycorrhizal fungus provides insight into the oldest plant symbiosis.</title>
        <authorList>
            <person name="Tisserant E."/>
            <person name="Malbreil M."/>
            <person name="Kuo A."/>
            <person name="Kohler A."/>
            <person name="Symeonidi A."/>
            <person name="Balestrini R."/>
            <person name="Charron P."/>
            <person name="Duensing N."/>
            <person name="Frei Dit Frey N."/>
            <person name="Gianinazzi-Pearson V."/>
            <person name="Gilbert L.B."/>
            <person name="Handa Y."/>
            <person name="Herr J.R."/>
            <person name="Hijri M."/>
            <person name="Koul R."/>
            <person name="Kawaguchi M."/>
            <person name="Krajinski F."/>
            <person name="Lammers P.J."/>
            <person name="Masclaux F.G."/>
            <person name="Murat C."/>
            <person name="Morin E."/>
            <person name="Ndikumana S."/>
            <person name="Pagni M."/>
            <person name="Petitpierre D."/>
            <person name="Requena N."/>
            <person name="Rosikiewicz P."/>
            <person name="Riley R."/>
            <person name="Saito K."/>
            <person name="San Clemente H."/>
            <person name="Shapiro H."/>
            <person name="van Tuinen D."/>
            <person name="Becard G."/>
            <person name="Bonfante P."/>
            <person name="Paszkowski U."/>
            <person name="Shachar-Hill Y.Y."/>
            <person name="Tuskan G.A."/>
            <person name="Young P.W."/>
            <person name="Sanders I.R."/>
            <person name="Henrissat B."/>
            <person name="Rensing S.A."/>
            <person name="Grigoriev I.V."/>
            <person name="Corradi N."/>
            <person name="Roux C."/>
            <person name="Martin F."/>
        </authorList>
    </citation>
    <scope>NUCLEOTIDE SEQUENCE [LARGE SCALE GENOMIC DNA]</scope>
    <source>
        <strain evidence="1 2">DAOM 197198</strain>
    </source>
</reference>
<dbReference type="EMBL" id="AUPC02000529">
    <property type="protein sequence ID" value="POG58460.1"/>
    <property type="molecule type" value="Genomic_DNA"/>
</dbReference>
<accession>A0A2P4NZA2</accession>
<dbReference type="VEuPathDB" id="FungiDB:RhiirFUN_000131"/>
<sequence length="565" mass="64149">MESFAYTHHMISSDFDVTPIISGTTMRISSGIALVTSVGKLSAPRKVHLVLKLPYLSPEDVIRILETVINMDGVSLETLSYLGNILKGRPRNCALFIKMLADRSEPLIDKDNEMVNTSKKWFEEITDTMVTYLRNTASTLSLRGINPTNAIIEVICCRIINSDSPGAELLRHGILPVKSPPFITLRPHNLDSNSFKINTELESYIIRSIEKYLKLSNKETLTDIYVTHVIQRLGSKQAIGSELDAAFASAIIEKRGCSVLEELKRWTGDTNGSDFIFPEWITPGMQFVTETNLSNNVSLYDYVKDVYESTRYHNAAIQPAIHAGSDLVLSLVDKSNESKNVVLLSLSSAFYKDAVPADKVRMQAFKVCMEFQYMIKNEDMKEMMKRKRVIKKSGPNKSGPENKKMKMDYCEVGVSDDVGFTENFRKEMKQDYYEQDYGEEGELQENSILANIDDDDDDDLRRNKDINYDLDYDRTLKYYLVSKTPEHAKLHHEIAKLMTANNVSSNAADKRKCIHVLVELPHRALSKRPDILRIDKKGNLIVTIDDRNVKQVFGEKLADIVLMKK</sequence>